<dbReference type="Pfam" id="PF13830">
    <property type="entry name" value="DUF4192"/>
    <property type="match status" value="1"/>
</dbReference>
<protein>
    <submittedName>
        <fullName evidence="1">DUF4192 domain-containing protein</fullName>
    </submittedName>
</protein>
<dbReference type="AlphaFoldDB" id="A0A448MZ48"/>
<dbReference type="EMBL" id="LR134406">
    <property type="protein sequence ID" value="VEH70425.1"/>
    <property type="molecule type" value="Genomic_DNA"/>
</dbReference>
<evidence type="ECO:0000313" key="1">
    <source>
        <dbReference type="EMBL" id="QUC12415.1"/>
    </source>
</evidence>
<organism evidence="2 3">
    <name type="scientific">Arachnia propionica</name>
    <dbReference type="NCBI Taxonomy" id="1750"/>
    <lineage>
        <taxon>Bacteria</taxon>
        <taxon>Bacillati</taxon>
        <taxon>Actinomycetota</taxon>
        <taxon>Actinomycetes</taxon>
        <taxon>Propionibacteriales</taxon>
        <taxon>Propionibacteriaceae</taxon>
        <taxon>Arachnia</taxon>
    </lineage>
</organism>
<dbReference type="EMBL" id="CP072385">
    <property type="protein sequence ID" value="QUC12415.1"/>
    <property type="molecule type" value="Genomic_DNA"/>
</dbReference>
<dbReference type="Proteomes" id="UP000677180">
    <property type="component" value="Chromosome"/>
</dbReference>
<sequence length="311" mass="33873">MNIFEAILRSHTDEDLLCVPGICLGFHPTESCVVLGISENRVEFCARADLDWLDEDGSDLIRQVEAAARPVRSCSFVILGYTEDPEGNCGRLIRLALELRGRVTDVLVATPDRYWVVTPLGLEPPDGRGWDPSTTSLSAEAVYLGIPIATNRAEVIAEVRPPDEPEEAEFLTESALEHVSGLGDEQRGELAERLLDCGEPLLPIEGAQLAVLVSDPGIAGAVVANLNREGAARVRPRIAYARRMCGDSHAPEVLALLSLVCWFDNQGAQQTECLEQLERLAPGHRLLPLLRGLKALAVKPPFSFPTGMEDH</sequence>
<dbReference type="GeneID" id="64408498"/>
<dbReference type="Proteomes" id="UP000273044">
    <property type="component" value="Chromosome"/>
</dbReference>
<accession>A0A448MZ48</accession>
<dbReference type="RefSeq" id="WP_014846780.1">
    <property type="nucleotide sequence ID" value="NZ_CAUVFS010000006.1"/>
</dbReference>
<keyword evidence="3" id="KW-1185">Reference proteome</keyword>
<reference evidence="2 3" key="1">
    <citation type="submission" date="2018-12" db="EMBL/GenBank/DDBJ databases">
        <authorList>
            <consortium name="Pathogen Informatics"/>
        </authorList>
    </citation>
    <scope>NUCLEOTIDE SEQUENCE [LARGE SCALE GENOMIC DNA]</scope>
    <source>
        <strain evidence="2 3">NCTC12967</strain>
    </source>
</reference>
<evidence type="ECO:0000313" key="3">
    <source>
        <dbReference type="Proteomes" id="UP000273044"/>
    </source>
</evidence>
<evidence type="ECO:0000313" key="2">
    <source>
        <dbReference type="EMBL" id="VEH70425.1"/>
    </source>
</evidence>
<reference evidence="1" key="2">
    <citation type="submission" date="2021-03" db="EMBL/GenBank/DDBJ databases">
        <title>Human Oral Microbial Genomes.</title>
        <authorList>
            <person name="Johnston C.D."/>
            <person name="Chen T."/>
            <person name="Dewhirst F.E."/>
        </authorList>
    </citation>
    <scope>NUCLEOTIDE SEQUENCE</scope>
    <source>
        <strain evidence="1">F0714</strain>
    </source>
</reference>
<name>A0A448MZ48_9ACTN</name>
<dbReference type="InterPro" id="IPR025447">
    <property type="entry name" value="DUF4192"/>
</dbReference>
<proteinExistence type="predicted"/>
<gene>
    <name evidence="1" type="ORF">J5A53_07055</name>
    <name evidence="2" type="ORF">NCTC12967_01720</name>
</gene>